<protein>
    <submittedName>
        <fullName evidence="1">DUF6084 family protein</fullName>
    </submittedName>
</protein>
<evidence type="ECO:0000313" key="2">
    <source>
        <dbReference type="Proteomes" id="UP001139068"/>
    </source>
</evidence>
<dbReference type="Proteomes" id="UP001139068">
    <property type="component" value="Unassembled WGS sequence"/>
</dbReference>
<dbReference type="InterPro" id="IPR045730">
    <property type="entry name" value="DUF6084"/>
</dbReference>
<sequence>MTAPTPDVTFSVLDVTPERYAVSPILEAHIGISSTGDESIHAIALRCQIRIQPLRRAYTDEEAAGLLDLFGPRERWSATQQAFPWLHTTSMVPGFTGATRSTLSLQCTYDVEVAASKYFHALRDGTIPLQFLFSGTIFGAGERGLRVRHVSWDCEDSYDMPVAVWRDLIAQHYPNSGWLRLSHDSIATLSEFKSRSGLLDLDDAISALVAGATQKTACTNGSSGERR</sequence>
<dbReference type="EMBL" id="JAIVFL010000001">
    <property type="protein sequence ID" value="MCI4676679.1"/>
    <property type="molecule type" value="Genomic_DNA"/>
</dbReference>
<reference evidence="1" key="1">
    <citation type="journal article" date="2022" name="ISME J.">
        <title>Identification of active gaseous-alkane degraders at natural gas seeps.</title>
        <authorList>
            <person name="Farhan Ul Haque M."/>
            <person name="Hernandez M."/>
            <person name="Crombie A.T."/>
            <person name="Murrell J.C."/>
        </authorList>
    </citation>
    <scope>NUCLEOTIDE SEQUENCE</scope>
    <source>
        <strain evidence="1">ANDR5</strain>
    </source>
</reference>
<dbReference type="Pfam" id="PF19562">
    <property type="entry name" value="DUF6084"/>
    <property type="match status" value="1"/>
</dbReference>
<dbReference type="RefSeq" id="WP_243072847.1">
    <property type="nucleotide sequence ID" value="NZ_JAIVFL010000001.1"/>
</dbReference>
<organism evidence="1 2">
    <name type="scientific">Candidatus Mycolicibacterium alkanivorans</name>
    <dbReference type="NCBI Taxonomy" id="2954114"/>
    <lineage>
        <taxon>Bacteria</taxon>
        <taxon>Bacillati</taxon>
        <taxon>Actinomycetota</taxon>
        <taxon>Actinomycetes</taxon>
        <taxon>Mycobacteriales</taxon>
        <taxon>Mycobacteriaceae</taxon>
        <taxon>Mycolicibacterium</taxon>
    </lineage>
</organism>
<accession>A0ABS9YZL8</accession>
<keyword evidence="2" id="KW-1185">Reference proteome</keyword>
<proteinExistence type="predicted"/>
<comment type="caution">
    <text evidence="1">The sequence shown here is derived from an EMBL/GenBank/DDBJ whole genome shotgun (WGS) entry which is preliminary data.</text>
</comment>
<evidence type="ECO:0000313" key="1">
    <source>
        <dbReference type="EMBL" id="MCI4676679.1"/>
    </source>
</evidence>
<name>A0ABS9YZL8_9MYCO</name>
<gene>
    <name evidence="1" type="ORF">K9U37_18035</name>
</gene>